<proteinExistence type="predicted"/>
<organism evidence="1">
    <name type="scientific">viral metagenome</name>
    <dbReference type="NCBI Taxonomy" id="1070528"/>
    <lineage>
        <taxon>unclassified sequences</taxon>
        <taxon>metagenomes</taxon>
        <taxon>organismal metagenomes</taxon>
    </lineage>
</organism>
<evidence type="ECO:0000313" key="1">
    <source>
        <dbReference type="EMBL" id="QHT16308.1"/>
    </source>
</evidence>
<dbReference type="EMBL" id="MN739620">
    <property type="protein sequence ID" value="QHT16308.1"/>
    <property type="molecule type" value="Genomic_DNA"/>
</dbReference>
<accession>A0A6C0DHA0</accession>
<dbReference type="AlphaFoldDB" id="A0A6C0DHA0"/>
<name>A0A6C0DHA0_9ZZZZ</name>
<reference evidence="1" key="1">
    <citation type="journal article" date="2020" name="Nature">
        <title>Giant virus diversity and host interactions through global metagenomics.</title>
        <authorList>
            <person name="Schulz F."/>
            <person name="Roux S."/>
            <person name="Paez-Espino D."/>
            <person name="Jungbluth S."/>
            <person name="Walsh D.A."/>
            <person name="Denef V.J."/>
            <person name="McMahon K.D."/>
            <person name="Konstantinidis K.T."/>
            <person name="Eloe-Fadrosh E.A."/>
            <person name="Kyrpides N.C."/>
            <person name="Woyke T."/>
        </authorList>
    </citation>
    <scope>NUCLEOTIDE SEQUENCE</scope>
    <source>
        <strain evidence="1">GVMAG-M-3300023174-182</strain>
    </source>
</reference>
<sequence length="126" mass="15565">MNQQLNYHHYDHYDHYHDYNDYSEYRYNNTANNKNNKSHKKVEFSNFRDVIYIPKTSELYDTIDIWWSHIDKSKAYSSMANEIKNIQMLFPTMTIKQAMKFLYQPNNLIEIENYRSMIKKKRQYTI</sequence>
<protein>
    <submittedName>
        <fullName evidence="1">Uncharacterized protein</fullName>
    </submittedName>
</protein>